<evidence type="ECO:0000313" key="3">
    <source>
        <dbReference type="Proteomes" id="UP001152622"/>
    </source>
</evidence>
<name>A0A9Q1JDH6_SYNKA</name>
<protein>
    <submittedName>
        <fullName evidence="2">Uncharacterized protein</fullName>
    </submittedName>
</protein>
<evidence type="ECO:0000313" key="2">
    <source>
        <dbReference type="EMBL" id="KAJ8380294.1"/>
    </source>
</evidence>
<comment type="caution">
    <text evidence="2">The sequence shown here is derived from an EMBL/GenBank/DDBJ whole genome shotgun (WGS) entry which is preliminary data.</text>
</comment>
<dbReference type="AlphaFoldDB" id="A0A9Q1JDH6"/>
<gene>
    <name evidence="2" type="ORF">SKAU_G00010720</name>
</gene>
<dbReference type="EMBL" id="JAINUF010000001">
    <property type="protein sequence ID" value="KAJ8380294.1"/>
    <property type="molecule type" value="Genomic_DNA"/>
</dbReference>
<reference evidence="2" key="1">
    <citation type="journal article" date="2023" name="Science">
        <title>Genome structures resolve the early diversification of teleost fishes.</title>
        <authorList>
            <person name="Parey E."/>
            <person name="Louis A."/>
            <person name="Montfort J."/>
            <person name="Bouchez O."/>
            <person name="Roques C."/>
            <person name="Iampietro C."/>
            <person name="Lluch J."/>
            <person name="Castinel A."/>
            <person name="Donnadieu C."/>
            <person name="Desvignes T."/>
            <person name="Floi Bucao C."/>
            <person name="Jouanno E."/>
            <person name="Wen M."/>
            <person name="Mejri S."/>
            <person name="Dirks R."/>
            <person name="Jansen H."/>
            <person name="Henkel C."/>
            <person name="Chen W.J."/>
            <person name="Zahm M."/>
            <person name="Cabau C."/>
            <person name="Klopp C."/>
            <person name="Thompson A.W."/>
            <person name="Robinson-Rechavi M."/>
            <person name="Braasch I."/>
            <person name="Lecointre G."/>
            <person name="Bobe J."/>
            <person name="Postlethwait J.H."/>
            <person name="Berthelot C."/>
            <person name="Roest Crollius H."/>
            <person name="Guiguen Y."/>
        </authorList>
    </citation>
    <scope>NUCLEOTIDE SEQUENCE</scope>
    <source>
        <strain evidence="2">WJC10195</strain>
    </source>
</reference>
<organism evidence="2 3">
    <name type="scientific">Synaphobranchus kaupii</name>
    <name type="common">Kaup's arrowtooth eel</name>
    <dbReference type="NCBI Taxonomy" id="118154"/>
    <lineage>
        <taxon>Eukaryota</taxon>
        <taxon>Metazoa</taxon>
        <taxon>Chordata</taxon>
        <taxon>Craniata</taxon>
        <taxon>Vertebrata</taxon>
        <taxon>Euteleostomi</taxon>
        <taxon>Actinopterygii</taxon>
        <taxon>Neopterygii</taxon>
        <taxon>Teleostei</taxon>
        <taxon>Anguilliformes</taxon>
        <taxon>Synaphobranchidae</taxon>
        <taxon>Synaphobranchus</taxon>
    </lineage>
</organism>
<evidence type="ECO:0000256" key="1">
    <source>
        <dbReference type="SAM" id="MobiDB-lite"/>
    </source>
</evidence>
<sequence>MLVIPSLDCIVSMVPLVTKGFGKRFAYLRGNRKERPGSCFGFLEAVFLPRAPGGVLAPLRRRLARSGSLARSDNKAAAAVCFVRHVISAVTSRAGRAQPATARGSEDPAVCAR</sequence>
<feature type="region of interest" description="Disordered" evidence="1">
    <location>
        <begin position="92"/>
        <end position="113"/>
    </location>
</feature>
<dbReference type="Proteomes" id="UP001152622">
    <property type="component" value="Chromosome 1"/>
</dbReference>
<accession>A0A9Q1JDH6</accession>
<proteinExistence type="predicted"/>
<keyword evidence="3" id="KW-1185">Reference proteome</keyword>